<evidence type="ECO:0000313" key="1">
    <source>
        <dbReference type="EMBL" id="GFH24522.1"/>
    </source>
</evidence>
<comment type="caution">
    <text evidence="1">The sequence shown here is derived from an EMBL/GenBank/DDBJ whole genome shotgun (WGS) entry which is preliminary data.</text>
</comment>
<dbReference type="GO" id="GO:0016787">
    <property type="term" value="F:hydrolase activity"/>
    <property type="evidence" value="ECO:0007669"/>
    <property type="project" value="UniProtKB-KW"/>
</dbReference>
<organism evidence="1 2">
    <name type="scientific">Haematococcus lacustris</name>
    <name type="common">Green alga</name>
    <name type="synonym">Haematococcus pluvialis</name>
    <dbReference type="NCBI Taxonomy" id="44745"/>
    <lineage>
        <taxon>Eukaryota</taxon>
        <taxon>Viridiplantae</taxon>
        <taxon>Chlorophyta</taxon>
        <taxon>core chlorophytes</taxon>
        <taxon>Chlorophyceae</taxon>
        <taxon>CS clade</taxon>
        <taxon>Chlamydomonadales</taxon>
        <taxon>Haematococcaceae</taxon>
        <taxon>Haematococcus</taxon>
    </lineage>
</organism>
<dbReference type="Proteomes" id="UP000485058">
    <property type="component" value="Unassembled WGS sequence"/>
</dbReference>
<gene>
    <name evidence="1" type="ORF">HaLaN_22331</name>
</gene>
<keyword evidence="1" id="KW-0378">Hydrolase</keyword>
<feature type="non-terminal residue" evidence="1">
    <location>
        <position position="158"/>
    </location>
</feature>
<sequence>MIHGCLDAVGSRLGLAPLYVRLAGLRGSVAFMALDPDELKTYEAKHPAVKQGGWQNLGLARLALEAPRYSPVDSLPALKAAGTRVLFLSAVRDSLCPHEVVMQAAGQLGAEVLAYDVDHFSLYVSPVFQQSVSRMLVFMCEATGHTCSLGTVKEQPAP</sequence>
<name>A0A6A0A3N6_HAELA</name>
<accession>A0A6A0A3N6</accession>
<dbReference type="AlphaFoldDB" id="A0A6A0A3N6"/>
<dbReference type="SUPFAM" id="SSF53474">
    <property type="entry name" value="alpha/beta-Hydrolases"/>
    <property type="match status" value="1"/>
</dbReference>
<proteinExistence type="predicted"/>
<feature type="non-terminal residue" evidence="1">
    <location>
        <position position="1"/>
    </location>
</feature>
<dbReference type="InterPro" id="IPR029058">
    <property type="entry name" value="AB_hydrolase_fold"/>
</dbReference>
<keyword evidence="2" id="KW-1185">Reference proteome</keyword>
<dbReference type="EMBL" id="BLLF01002557">
    <property type="protein sequence ID" value="GFH24522.1"/>
    <property type="molecule type" value="Genomic_DNA"/>
</dbReference>
<evidence type="ECO:0000313" key="2">
    <source>
        <dbReference type="Proteomes" id="UP000485058"/>
    </source>
</evidence>
<protein>
    <submittedName>
        <fullName evidence="1">AB hydrolase-1 domain-containing protein</fullName>
    </submittedName>
</protein>
<reference evidence="1 2" key="1">
    <citation type="submission" date="2020-02" db="EMBL/GenBank/DDBJ databases">
        <title>Draft genome sequence of Haematococcus lacustris strain NIES-144.</title>
        <authorList>
            <person name="Morimoto D."/>
            <person name="Nakagawa S."/>
            <person name="Yoshida T."/>
            <person name="Sawayama S."/>
        </authorList>
    </citation>
    <scope>NUCLEOTIDE SEQUENCE [LARGE SCALE GENOMIC DNA]</scope>
    <source>
        <strain evidence="1 2">NIES-144</strain>
    </source>
</reference>